<sequence length="650" mass="72803">MEISSATIQRLRELIHKQVAEIGIQDVIEDTIANFPMKDQCSPDMVMDSLKQRGIIENIHGNVLNQSSAINKSSVKTDDSIKTPISPFKSVSREPIPGCLVLCIHGGKAFLEHLNSTEPESSKNSSFTLHIHFRGQRCRSKPVPVSCEPNIFEEFLLNLNGHETEACLTEANILSMCDPIHLILTKTDPDDTCSLISSHGLEWRHALASENYVMSKSIEMMGVGTECTIPAGILNVKLQFVTSRNISHFTKKIIDAQLQLEQQRMAERDRLFLIYAKQWWKEYLQLREEHKFRQVKIFAQDECGTNRPVFCYVQPIDVGRLIPSPLAAARFVSVLAFENPSNIGTGCKADQWQTLHAFLCSLKGQHEDHSNLLCSILLGFGLDAYVCVGTKGTGINYTWVATRYCDGKTVFFWDPLTGHRYAHHKIDADDSPVMKKIRTDHPFHNIGCLYNHEHFYANLQHLDTVETTDFTVENSSLWKAMNLDAIKAVSGSLHPSICSPPPPLLPPSLDTCALASDMEAKMRALVTVHRKSLSLSTVWDHKLGSLLGPSLASYEVEKSCGLPNIGNIDFQDAIRRYVPEGNTFKGFPVQYLHCNAQHAFETSLKNGVCSDIVECRGDDIKLAVRVHITTFPDDAVATWIMFACRYCSVL</sequence>
<dbReference type="InterPro" id="IPR056290">
    <property type="entry name" value="CEPT76/DRC7_peptidase-like_dom"/>
</dbReference>
<organism evidence="6 7">
    <name type="scientific">Clavelina lepadiformis</name>
    <name type="common">Light-bulb sea squirt</name>
    <name type="synonym">Ascidia lepadiformis</name>
    <dbReference type="NCBI Taxonomy" id="159417"/>
    <lineage>
        <taxon>Eukaryota</taxon>
        <taxon>Metazoa</taxon>
        <taxon>Chordata</taxon>
        <taxon>Tunicata</taxon>
        <taxon>Ascidiacea</taxon>
        <taxon>Aplousobranchia</taxon>
        <taxon>Clavelinidae</taxon>
        <taxon>Clavelina</taxon>
    </lineage>
</organism>
<evidence type="ECO:0000256" key="1">
    <source>
        <dbReference type="ARBA" id="ARBA00004300"/>
    </source>
</evidence>
<evidence type="ECO:0008006" key="8">
    <source>
        <dbReference type="Google" id="ProtNLM"/>
    </source>
</evidence>
<evidence type="ECO:0000313" key="7">
    <source>
        <dbReference type="Proteomes" id="UP001642483"/>
    </source>
</evidence>
<name>A0ABP0F671_CLALP</name>
<dbReference type="Pfam" id="PF24652">
    <property type="entry name" value="CEP76_C"/>
    <property type="match status" value="1"/>
</dbReference>
<evidence type="ECO:0000313" key="6">
    <source>
        <dbReference type="EMBL" id="CAK8675203.1"/>
    </source>
</evidence>
<proteinExistence type="predicted"/>
<evidence type="ECO:0000259" key="3">
    <source>
        <dbReference type="Pfam" id="PF15627"/>
    </source>
</evidence>
<reference evidence="6 7" key="1">
    <citation type="submission" date="2024-02" db="EMBL/GenBank/DDBJ databases">
        <authorList>
            <person name="Daric V."/>
            <person name="Darras S."/>
        </authorList>
    </citation>
    <scope>NUCLEOTIDE SEQUENCE [LARGE SCALE GENOMIC DNA]</scope>
</reference>
<dbReference type="InterPro" id="IPR052299">
    <property type="entry name" value="CEP76"/>
</dbReference>
<dbReference type="PANTHER" id="PTHR46436:SF1">
    <property type="entry name" value="CENTROSOMAL PROTEIN OF 76 KDA"/>
    <property type="match status" value="1"/>
</dbReference>
<evidence type="ECO:0000259" key="5">
    <source>
        <dbReference type="Pfam" id="PF24656"/>
    </source>
</evidence>
<protein>
    <recommendedName>
        <fullName evidence="8">Centrosomal protein of 76 kDa</fullName>
    </recommendedName>
</protein>
<feature type="domain" description="Centrosomal protein of 76 kDa C-terminal" evidence="4">
    <location>
        <begin position="509"/>
        <end position="646"/>
    </location>
</feature>
<comment type="subcellular location">
    <subcellularLocation>
        <location evidence="1">Cytoplasm</location>
        <location evidence="1">Cytoskeleton</location>
        <location evidence="1">Microtubule organizing center</location>
        <location evidence="1">Centrosome</location>
    </subcellularLocation>
</comment>
<evidence type="ECO:0000256" key="2">
    <source>
        <dbReference type="ARBA" id="ARBA00022490"/>
    </source>
</evidence>
<feature type="domain" description="CEP76/DRC7 peptidase-like" evidence="5">
    <location>
        <begin position="350"/>
        <end position="481"/>
    </location>
</feature>
<feature type="domain" description="CEP76 C2" evidence="3">
    <location>
        <begin position="99"/>
        <end position="242"/>
    </location>
</feature>
<dbReference type="Proteomes" id="UP001642483">
    <property type="component" value="Unassembled WGS sequence"/>
</dbReference>
<accession>A0ABP0F671</accession>
<keyword evidence="2" id="KW-0963">Cytoplasm</keyword>
<evidence type="ECO:0000259" key="4">
    <source>
        <dbReference type="Pfam" id="PF24652"/>
    </source>
</evidence>
<gene>
    <name evidence="6" type="ORF">CVLEPA_LOCUS4807</name>
</gene>
<dbReference type="InterPro" id="IPR028926">
    <property type="entry name" value="CEP76-C2"/>
</dbReference>
<dbReference type="EMBL" id="CAWYQH010000013">
    <property type="protein sequence ID" value="CAK8675203.1"/>
    <property type="molecule type" value="Genomic_DNA"/>
</dbReference>
<dbReference type="Pfam" id="PF24656">
    <property type="entry name" value="CEPT76_peptidase"/>
    <property type="match status" value="1"/>
</dbReference>
<comment type="caution">
    <text evidence="6">The sequence shown here is derived from an EMBL/GenBank/DDBJ whole genome shotgun (WGS) entry which is preliminary data.</text>
</comment>
<dbReference type="Pfam" id="PF15627">
    <property type="entry name" value="CEP76-C2"/>
    <property type="match status" value="1"/>
</dbReference>
<dbReference type="PANTHER" id="PTHR46436">
    <property type="entry name" value="CENTROSOMAL PROTEIN OF 76 KDA"/>
    <property type="match status" value="1"/>
</dbReference>
<dbReference type="InterPro" id="IPR056288">
    <property type="entry name" value="CEP76_C"/>
</dbReference>
<keyword evidence="7" id="KW-1185">Reference proteome</keyword>